<name>A0A432VXT3_9GAMM</name>
<comment type="caution">
    <text evidence="1">The sequence shown here is derived from an EMBL/GenBank/DDBJ whole genome shotgun (WGS) entry which is preliminary data.</text>
</comment>
<dbReference type="Pfam" id="PF13279">
    <property type="entry name" value="4HBT_2"/>
    <property type="match status" value="1"/>
</dbReference>
<dbReference type="PANTHER" id="PTHR12475:SF4">
    <property type="entry name" value="PROTEIN THEM6"/>
    <property type="match status" value="1"/>
</dbReference>
<dbReference type="PANTHER" id="PTHR12475">
    <property type="match status" value="1"/>
</dbReference>
<proteinExistence type="predicted"/>
<sequence>MNLLLRLFWILFQRRKQPQCGAFDTLRVRSRVFPNDLDLNMHVNNGRYLTFADLGRVDWFFRSGAWDVARKQGFIPVIGDVNARFIRQLKAFDRFYVESRLLGWDEKWAFLEHKILDHENRVAALIVVRGMFWSKKKGGLSPEDLIAATGQGHLQSPALPEWVEAWRQTLDALSAQARKDREIQRELPRES</sequence>
<dbReference type="Proteomes" id="UP000288212">
    <property type="component" value="Unassembled WGS sequence"/>
</dbReference>
<dbReference type="SUPFAM" id="SSF54637">
    <property type="entry name" value="Thioesterase/thiol ester dehydrase-isomerase"/>
    <property type="match status" value="1"/>
</dbReference>
<evidence type="ECO:0000313" key="2">
    <source>
        <dbReference type="Proteomes" id="UP000288212"/>
    </source>
</evidence>
<dbReference type="OrthoDB" id="3727779at2"/>
<evidence type="ECO:0000313" key="1">
    <source>
        <dbReference type="EMBL" id="RUO21456.1"/>
    </source>
</evidence>
<keyword evidence="2" id="KW-1185">Reference proteome</keyword>
<gene>
    <name evidence="1" type="ORF">CWE06_00935</name>
</gene>
<dbReference type="InterPro" id="IPR029069">
    <property type="entry name" value="HotDog_dom_sf"/>
</dbReference>
<organism evidence="1 2">
    <name type="scientific">Aliidiomarina haloalkalitolerans</name>
    <dbReference type="NCBI Taxonomy" id="859059"/>
    <lineage>
        <taxon>Bacteria</taxon>
        <taxon>Pseudomonadati</taxon>
        <taxon>Pseudomonadota</taxon>
        <taxon>Gammaproteobacteria</taxon>
        <taxon>Alteromonadales</taxon>
        <taxon>Idiomarinaceae</taxon>
        <taxon>Aliidiomarina</taxon>
    </lineage>
</organism>
<dbReference type="AlphaFoldDB" id="A0A432VXT3"/>
<accession>A0A432VXT3</accession>
<dbReference type="EMBL" id="PIPI01000001">
    <property type="protein sequence ID" value="RUO21456.1"/>
    <property type="molecule type" value="Genomic_DNA"/>
</dbReference>
<dbReference type="InterPro" id="IPR051490">
    <property type="entry name" value="THEM6_lcsJ_thioesterase"/>
</dbReference>
<reference evidence="1 2" key="1">
    <citation type="journal article" date="2011" name="Front. Microbiol.">
        <title>Genomic signatures of strain selection and enhancement in Bacillus atrophaeus var. globigii, a historical biowarfare simulant.</title>
        <authorList>
            <person name="Gibbons H.S."/>
            <person name="Broomall S.M."/>
            <person name="McNew L.A."/>
            <person name="Daligault H."/>
            <person name="Chapman C."/>
            <person name="Bruce D."/>
            <person name="Karavis M."/>
            <person name="Krepps M."/>
            <person name="McGregor P.A."/>
            <person name="Hong C."/>
            <person name="Park K.H."/>
            <person name="Akmal A."/>
            <person name="Feldman A."/>
            <person name="Lin J.S."/>
            <person name="Chang W.E."/>
            <person name="Higgs B.W."/>
            <person name="Demirev P."/>
            <person name="Lindquist J."/>
            <person name="Liem A."/>
            <person name="Fochler E."/>
            <person name="Read T.D."/>
            <person name="Tapia R."/>
            <person name="Johnson S."/>
            <person name="Bishop-Lilly K.A."/>
            <person name="Detter C."/>
            <person name="Han C."/>
            <person name="Sozhamannan S."/>
            <person name="Rosenzweig C.N."/>
            <person name="Skowronski E.W."/>
        </authorList>
    </citation>
    <scope>NUCLEOTIDE SEQUENCE [LARGE SCALE GENOMIC DNA]</scope>
    <source>
        <strain evidence="1 2">AK5</strain>
    </source>
</reference>
<dbReference type="RefSeq" id="WP_126790434.1">
    <property type="nucleotide sequence ID" value="NZ_PIPI01000001.1"/>
</dbReference>
<dbReference type="Gene3D" id="3.10.129.10">
    <property type="entry name" value="Hotdog Thioesterase"/>
    <property type="match status" value="1"/>
</dbReference>
<dbReference type="CDD" id="cd00586">
    <property type="entry name" value="4HBT"/>
    <property type="match status" value="1"/>
</dbReference>
<protein>
    <submittedName>
        <fullName evidence="1">Thioesterase</fullName>
    </submittedName>
</protein>